<feature type="signal peptide" evidence="2">
    <location>
        <begin position="1"/>
        <end position="18"/>
    </location>
</feature>
<evidence type="ECO:0008006" key="5">
    <source>
        <dbReference type="Google" id="ProtNLM"/>
    </source>
</evidence>
<feature type="compositionally biased region" description="Acidic residues" evidence="1">
    <location>
        <begin position="29"/>
        <end position="46"/>
    </location>
</feature>
<dbReference type="EMBL" id="JAFMYW010000006">
    <property type="protein sequence ID" value="MBO0950860.1"/>
    <property type="molecule type" value="Genomic_DNA"/>
</dbReference>
<protein>
    <recommendedName>
        <fullName evidence="5">Lipoprotein</fullName>
    </recommendedName>
</protein>
<feature type="region of interest" description="Disordered" evidence="1">
    <location>
        <begin position="28"/>
        <end position="53"/>
    </location>
</feature>
<organism evidence="3 4">
    <name type="scientific">Fibrella forsythiae</name>
    <dbReference type="NCBI Taxonomy" id="2817061"/>
    <lineage>
        <taxon>Bacteria</taxon>
        <taxon>Pseudomonadati</taxon>
        <taxon>Bacteroidota</taxon>
        <taxon>Cytophagia</taxon>
        <taxon>Cytophagales</taxon>
        <taxon>Spirosomataceae</taxon>
        <taxon>Fibrella</taxon>
    </lineage>
</organism>
<accession>A0ABS3JLH6</accession>
<dbReference type="PROSITE" id="PS51257">
    <property type="entry name" value="PROKAR_LIPOPROTEIN"/>
    <property type="match status" value="1"/>
</dbReference>
<evidence type="ECO:0000256" key="2">
    <source>
        <dbReference type="SAM" id="SignalP"/>
    </source>
</evidence>
<evidence type="ECO:0000313" key="3">
    <source>
        <dbReference type="EMBL" id="MBO0950860.1"/>
    </source>
</evidence>
<gene>
    <name evidence="3" type="ORF">J2I46_19870</name>
</gene>
<sequence length="259" mass="29182">MKKTLILFLLLSFSSCQKNDVPIQPETVVEVEDDNDQNNDRDENDSSDSNGRIAADRESSVWQVSYPSGYFEKNALYSWYLYNTRSDAQANLNAIKTKPVRKATSVGNGIALFKTRTLYYGFYAVTVSVKSGSQAGTQIAKFVRKHENNGPKSLTWIYNGTPEDYLSFAKVKVKPAEGQLSGWQTVWVPVNTQVEFKDWIKDYPDPKTADRAHTVALAYNETMCLPWGKCILAFVNGTDVRGVYLNLETAKTYTIKPKL</sequence>
<reference evidence="3 4" key="1">
    <citation type="submission" date="2021-03" db="EMBL/GenBank/DDBJ databases">
        <title>Fibrella sp. HMF5405 genome sequencing and assembly.</title>
        <authorList>
            <person name="Kang H."/>
            <person name="Kim H."/>
            <person name="Bae S."/>
            <person name="Joh K."/>
        </authorList>
    </citation>
    <scope>NUCLEOTIDE SEQUENCE [LARGE SCALE GENOMIC DNA]</scope>
    <source>
        <strain evidence="3 4">HMF5405</strain>
    </source>
</reference>
<dbReference type="Proteomes" id="UP000664628">
    <property type="component" value="Unassembled WGS sequence"/>
</dbReference>
<keyword evidence="2" id="KW-0732">Signal</keyword>
<name>A0ABS3JLH6_9BACT</name>
<keyword evidence="4" id="KW-1185">Reference proteome</keyword>
<evidence type="ECO:0000256" key="1">
    <source>
        <dbReference type="SAM" id="MobiDB-lite"/>
    </source>
</evidence>
<comment type="caution">
    <text evidence="3">The sequence shown here is derived from an EMBL/GenBank/DDBJ whole genome shotgun (WGS) entry which is preliminary data.</text>
</comment>
<dbReference type="RefSeq" id="WP_207330802.1">
    <property type="nucleotide sequence ID" value="NZ_JAFMYW010000006.1"/>
</dbReference>
<feature type="chain" id="PRO_5045363342" description="Lipoprotein" evidence="2">
    <location>
        <begin position="19"/>
        <end position="259"/>
    </location>
</feature>
<proteinExistence type="predicted"/>
<evidence type="ECO:0000313" key="4">
    <source>
        <dbReference type="Proteomes" id="UP000664628"/>
    </source>
</evidence>